<evidence type="ECO:0000259" key="2">
    <source>
        <dbReference type="PROSITE" id="PS50022"/>
    </source>
</evidence>
<protein>
    <submittedName>
        <fullName evidence="3">Asparagine-rich protein (ARP protein)</fullName>
    </submittedName>
</protein>
<evidence type="ECO:0000313" key="4">
    <source>
        <dbReference type="Proteomes" id="UP001163046"/>
    </source>
</evidence>
<dbReference type="SUPFAM" id="SSF49785">
    <property type="entry name" value="Galactose-binding domain-like"/>
    <property type="match status" value="1"/>
</dbReference>
<dbReference type="Gene3D" id="2.60.120.260">
    <property type="entry name" value="Galactose-binding domain-like"/>
    <property type="match status" value="1"/>
</dbReference>
<comment type="caution">
    <text evidence="3">The sequence shown here is derived from an EMBL/GenBank/DDBJ whole genome shotgun (WGS) entry which is preliminary data.</text>
</comment>
<dbReference type="Pfam" id="PF00754">
    <property type="entry name" value="F5_F8_type_C"/>
    <property type="match status" value="1"/>
</dbReference>
<dbReference type="CDD" id="cd00057">
    <property type="entry name" value="FA58C"/>
    <property type="match status" value="1"/>
</dbReference>
<evidence type="ECO:0000313" key="3">
    <source>
        <dbReference type="EMBL" id="KAJ7363235.1"/>
    </source>
</evidence>
<dbReference type="PANTHER" id="PTHR24543">
    <property type="entry name" value="MULTICOPPER OXIDASE-RELATED"/>
    <property type="match status" value="1"/>
</dbReference>
<dbReference type="EMBL" id="MU827306">
    <property type="protein sequence ID" value="KAJ7363235.1"/>
    <property type="molecule type" value="Genomic_DNA"/>
</dbReference>
<dbReference type="InterPro" id="IPR008979">
    <property type="entry name" value="Galactose-bd-like_sf"/>
</dbReference>
<accession>A0A9X0CLF0</accession>
<name>A0A9X0CLF0_9CNID</name>
<evidence type="ECO:0000256" key="1">
    <source>
        <dbReference type="ARBA" id="ARBA00023157"/>
    </source>
</evidence>
<organism evidence="3 4">
    <name type="scientific">Desmophyllum pertusum</name>
    <dbReference type="NCBI Taxonomy" id="174260"/>
    <lineage>
        <taxon>Eukaryota</taxon>
        <taxon>Metazoa</taxon>
        <taxon>Cnidaria</taxon>
        <taxon>Anthozoa</taxon>
        <taxon>Hexacorallia</taxon>
        <taxon>Scleractinia</taxon>
        <taxon>Caryophylliina</taxon>
        <taxon>Caryophylliidae</taxon>
        <taxon>Desmophyllum</taxon>
    </lineage>
</organism>
<dbReference type="OrthoDB" id="6369184at2759"/>
<dbReference type="AlphaFoldDB" id="A0A9X0CLF0"/>
<dbReference type="SMART" id="SM00231">
    <property type="entry name" value="FA58C"/>
    <property type="match status" value="1"/>
</dbReference>
<dbReference type="FunFam" id="2.60.120.260:FF:000002">
    <property type="entry name" value="Coagulation factor VIII"/>
    <property type="match status" value="1"/>
</dbReference>
<feature type="domain" description="F5/8 type C" evidence="2">
    <location>
        <begin position="138"/>
        <end position="284"/>
    </location>
</feature>
<keyword evidence="4" id="KW-1185">Reference proteome</keyword>
<keyword evidence="1" id="KW-1015">Disulfide bond</keyword>
<sequence>MSDVQSPRDGIVTCVKTSRGKVCSLACKEGFDFTQTPALFYVCENSVWSFVTIAPADLSVNSPLKCKAKSAPSKIKSLGLLKYYYKGDASNLASQTEIKKIFKALLNEPYSRSSFCKENYLCTDNNIEILYDQESVHCASYGVPVGISDGRIANNSFKASSHYSSYPPWKARLNNGREQAWYGKPSDRNPWIQVDLGTPTPVGAVATKGKQFTFYVKTYQLGFSDDGKSWAMYKEGGNVKVFQGNTNYRQVVTREFSIVKARFFRIYPKTWNHGIALRLELYTCKRFT</sequence>
<reference evidence="3" key="1">
    <citation type="submission" date="2023-01" db="EMBL/GenBank/DDBJ databases">
        <title>Genome assembly of the deep-sea coral Lophelia pertusa.</title>
        <authorList>
            <person name="Herrera S."/>
            <person name="Cordes E."/>
        </authorList>
    </citation>
    <scope>NUCLEOTIDE SEQUENCE</scope>
    <source>
        <strain evidence="3">USNM1676648</strain>
        <tissue evidence="3">Polyp</tissue>
    </source>
</reference>
<dbReference type="Proteomes" id="UP001163046">
    <property type="component" value="Unassembled WGS sequence"/>
</dbReference>
<dbReference type="InterPro" id="IPR000421">
    <property type="entry name" value="FA58C"/>
</dbReference>
<dbReference type="PROSITE" id="PS01285">
    <property type="entry name" value="FA58C_1"/>
    <property type="match status" value="1"/>
</dbReference>
<dbReference type="PROSITE" id="PS50022">
    <property type="entry name" value="FA58C_3"/>
    <property type="match status" value="1"/>
</dbReference>
<dbReference type="PANTHER" id="PTHR24543:SF325">
    <property type="entry name" value="F5_8 TYPE C DOMAIN-CONTAINING PROTEIN"/>
    <property type="match status" value="1"/>
</dbReference>
<proteinExistence type="predicted"/>
<gene>
    <name evidence="3" type="primary">NRP1_3</name>
    <name evidence="3" type="ORF">OS493_011517</name>
</gene>